<proteinExistence type="predicted"/>
<keyword evidence="2" id="KW-1185">Reference proteome</keyword>
<evidence type="ECO:0000313" key="2">
    <source>
        <dbReference type="Proteomes" id="UP000663828"/>
    </source>
</evidence>
<accession>A0A815D0H4</accession>
<dbReference type="AlphaFoldDB" id="A0A815D0H4"/>
<comment type="caution">
    <text evidence="1">The sequence shown here is derived from an EMBL/GenBank/DDBJ whole genome shotgun (WGS) entry which is preliminary data.</text>
</comment>
<evidence type="ECO:0000313" key="1">
    <source>
        <dbReference type="EMBL" id="CAF1291516.1"/>
    </source>
</evidence>
<dbReference type="Proteomes" id="UP000663828">
    <property type="component" value="Unassembled WGS sequence"/>
</dbReference>
<dbReference type="EMBL" id="CAJNOR010002418">
    <property type="protein sequence ID" value="CAF1291516.1"/>
    <property type="molecule type" value="Genomic_DNA"/>
</dbReference>
<name>A0A815D0H4_ADIRI</name>
<organism evidence="1 2">
    <name type="scientific">Adineta ricciae</name>
    <name type="common">Rotifer</name>
    <dbReference type="NCBI Taxonomy" id="249248"/>
    <lineage>
        <taxon>Eukaryota</taxon>
        <taxon>Metazoa</taxon>
        <taxon>Spiralia</taxon>
        <taxon>Gnathifera</taxon>
        <taxon>Rotifera</taxon>
        <taxon>Eurotatoria</taxon>
        <taxon>Bdelloidea</taxon>
        <taxon>Adinetida</taxon>
        <taxon>Adinetidae</taxon>
        <taxon>Adineta</taxon>
    </lineage>
</organism>
<protein>
    <submittedName>
        <fullName evidence="1">Uncharacterized protein</fullName>
    </submittedName>
</protein>
<gene>
    <name evidence="1" type="ORF">XAT740_LOCUS28366</name>
</gene>
<reference evidence="1" key="1">
    <citation type="submission" date="2021-02" db="EMBL/GenBank/DDBJ databases">
        <authorList>
            <person name="Nowell W R."/>
        </authorList>
    </citation>
    <scope>NUCLEOTIDE SEQUENCE</scope>
</reference>
<sequence length="211" mass="24658">MHLLVVHGVDLEKDGNKAEYLVDWADSLFLPDCSSSLRSDRTIDYTFSNIPDIEIQRLHTNATSGHFPILSVLSIKLKRLICGKSIHWNVFHMFTEYTYSYWENSWSPQTFNLSYDAYIQSLHLLTASCTTTFPLRKYRVVIPPNLRCFMSYVRALSFRMIRTNNSHLFVDDLATVFADRIGKQFSTQCLDLERRIKLFCDELEFYCLLAL</sequence>